<evidence type="ECO:0000313" key="2">
    <source>
        <dbReference type="EMBL" id="RYR46251.1"/>
    </source>
</evidence>
<feature type="compositionally biased region" description="Basic and acidic residues" evidence="1">
    <location>
        <begin position="87"/>
        <end position="110"/>
    </location>
</feature>
<reference evidence="2 3" key="1">
    <citation type="submission" date="2019-01" db="EMBL/GenBank/DDBJ databases">
        <title>Sequencing of cultivated peanut Arachis hypogaea provides insights into genome evolution and oil improvement.</title>
        <authorList>
            <person name="Chen X."/>
        </authorList>
    </citation>
    <scope>NUCLEOTIDE SEQUENCE [LARGE SCALE GENOMIC DNA]</scope>
    <source>
        <strain evidence="3">cv. Fuhuasheng</strain>
        <tissue evidence="2">Leaves</tissue>
    </source>
</reference>
<keyword evidence="3" id="KW-1185">Reference proteome</keyword>
<feature type="region of interest" description="Disordered" evidence="1">
    <location>
        <begin position="1"/>
        <end position="149"/>
    </location>
</feature>
<evidence type="ECO:0000256" key="1">
    <source>
        <dbReference type="SAM" id="MobiDB-lite"/>
    </source>
</evidence>
<feature type="compositionally biased region" description="Polar residues" evidence="1">
    <location>
        <begin position="1"/>
        <end position="18"/>
    </location>
</feature>
<dbReference type="Proteomes" id="UP000289738">
    <property type="component" value="Chromosome A07"/>
</dbReference>
<evidence type="ECO:0000313" key="3">
    <source>
        <dbReference type="Proteomes" id="UP000289738"/>
    </source>
</evidence>
<sequence length="164" mass="17085">MASQFPISNASPNPSGISPRTLDSPPPRSRRCCYSATLSPSQRSGCSRSPPPPWRSPPHRSSCRKDSGTEHRIDVDQEGGVGVAQELEQRSDEVDSGRLLELSGGRREGGGDGGDEGEGGGDGDLADAEVAKGEVEVGDGGEEGGGGLRVLDWTSEFSIHLAKS</sequence>
<dbReference type="AlphaFoldDB" id="A0A445C5U2"/>
<feature type="compositionally biased region" description="Acidic residues" evidence="1">
    <location>
        <begin position="113"/>
        <end position="127"/>
    </location>
</feature>
<proteinExistence type="predicted"/>
<gene>
    <name evidence="2" type="ORF">Ahy_A07g031994</name>
</gene>
<name>A0A445C5U2_ARAHY</name>
<protein>
    <submittedName>
        <fullName evidence="2">Uncharacterized protein</fullName>
    </submittedName>
</protein>
<feature type="compositionally biased region" description="Low complexity" evidence="1">
    <location>
        <begin position="39"/>
        <end position="48"/>
    </location>
</feature>
<dbReference type="EMBL" id="SDMP01000007">
    <property type="protein sequence ID" value="RYR46251.1"/>
    <property type="molecule type" value="Genomic_DNA"/>
</dbReference>
<comment type="caution">
    <text evidence="2">The sequence shown here is derived from an EMBL/GenBank/DDBJ whole genome shotgun (WGS) entry which is preliminary data.</text>
</comment>
<accession>A0A445C5U2</accession>
<organism evidence="2 3">
    <name type="scientific">Arachis hypogaea</name>
    <name type="common">Peanut</name>
    <dbReference type="NCBI Taxonomy" id="3818"/>
    <lineage>
        <taxon>Eukaryota</taxon>
        <taxon>Viridiplantae</taxon>
        <taxon>Streptophyta</taxon>
        <taxon>Embryophyta</taxon>
        <taxon>Tracheophyta</taxon>
        <taxon>Spermatophyta</taxon>
        <taxon>Magnoliopsida</taxon>
        <taxon>eudicotyledons</taxon>
        <taxon>Gunneridae</taxon>
        <taxon>Pentapetalae</taxon>
        <taxon>rosids</taxon>
        <taxon>fabids</taxon>
        <taxon>Fabales</taxon>
        <taxon>Fabaceae</taxon>
        <taxon>Papilionoideae</taxon>
        <taxon>50 kb inversion clade</taxon>
        <taxon>dalbergioids sensu lato</taxon>
        <taxon>Dalbergieae</taxon>
        <taxon>Pterocarpus clade</taxon>
        <taxon>Arachis</taxon>
    </lineage>
</organism>
<feature type="compositionally biased region" description="Basic and acidic residues" evidence="1">
    <location>
        <begin position="63"/>
        <end position="75"/>
    </location>
</feature>